<dbReference type="InterPro" id="IPR020287">
    <property type="entry name" value="Tail_sheath_C"/>
</dbReference>
<feature type="domain" description="Tail sheath protein C-terminal" evidence="3">
    <location>
        <begin position="482"/>
        <end position="581"/>
    </location>
</feature>
<evidence type="ECO:0000313" key="5">
    <source>
        <dbReference type="Proteomes" id="UP000077278"/>
    </source>
</evidence>
<organism evidence="4 5">
    <name type="scientific">Enterobacter roggenkampii</name>
    <dbReference type="NCBI Taxonomy" id="1812935"/>
    <lineage>
        <taxon>Bacteria</taxon>
        <taxon>Pseudomonadati</taxon>
        <taxon>Pseudomonadota</taxon>
        <taxon>Gammaproteobacteria</taxon>
        <taxon>Enterobacterales</taxon>
        <taxon>Enterobacteriaceae</taxon>
        <taxon>Enterobacter</taxon>
        <taxon>Enterobacter cloacae complex</taxon>
    </lineage>
</organism>
<dbReference type="Pfam" id="PF17482">
    <property type="entry name" value="Phage_sheath_1C"/>
    <property type="match status" value="1"/>
</dbReference>
<feature type="domain" description="Tail sheath protein subtilisin-like" evidence="2">
    <location>
        <begin position="314"/>
        <end position="472"/>
    </location>
</feature>
<sequence length="584" mass="60444">MSSPNVEFFEIGSSIRKPGKYFEFNTRLAVRTLPGNLQRVLMMTPILPTGTAQHLQIVDIYSDEQAATFFGRGSLGHLMARAAIKSNPYLSLQMIGSRGSQTQMAATGKITLTGPATAAGEVKATINGTDVTAAVSDADTAQAIATALAAAITAKSSLPVTASAQAAVVTLTAKQPGTAGNAITVVSSATATGVTATVADMAGGSSTIAEPAGAVAATGKVTITGPATGNGTLSIYIGDTRLDVAVASGDAVDIIATGLMAAVAASPDLPVTVTSAQGVLTFTARTKGIDGNDISLRAITGAAGTTVAVTAMAGGSGNYDLAPVLAAAFAGGHNIVVSPYNDQPSLTTLRSHLTNVSGPLEQRGAIGVAGWKKSLSSAITLAESLNEGRITLGWHNGSVKLPCEIAASYAAVIASEEDPARPLNTLAMDALDVTAMENWPGRTEQENALHNGVTPFEIGPGDKVQIVRAITTYTRNAEGVDDVALLDLTTIRTLDYVRKSCRERISLRFPRDKLSTRTPPKVESELLDVLLKLEELEIVENVMANRADLIAEKDSQDANRLNARIPADVVNGLHVFAGRIDLYL</sequence>
<dbReference type="InterPro" id="IPR035089">
    <property type="entry name" value="Phage_sheath_subtilisin"/>
</dbReference>
<name>A0ABD7KAY5_9ENTR</name>
<dbReference type="Proteomes" id="UP000077278">
    <property type="component" value="Unassembled WGS sequence"/>
</dbReference>
<dbReference type="Pfam" id="PF04984">
    <property type="entry name" value="Phage_sheath_1"/>
    <property type="match status" value="1"/>
</dbReference>
<comment type="caution">
    <text evidence="4">The sequence shown here is derived from an EMBL/GenBank/DDBJ whole genome shotgun (WGS) entry which is preliminary data.</text>
</comment>
<proteinExistence type="inferred from homology"/>
<gene>
    <name evidence="4" type="ORF">SAMEA2273136_00173</name>
</gene>
<dbReference type="RefSeq" id="WP_063922170.1">
    <property type="nucleotide sequence ID" value="NZ_FKDD01000001.1"/>
</dbReference>
<dbReference type="AlphaFoldDB" id="A0ABD7KAY5"/>
<accession>A0ABD7KAY5</accession>
<evidence type="ECO:0000259" key="3">
    <source>
        <dbReference type="Pfam" id="PF17482"/>
    </source>
</evidence>
<evidence type="ECO:0000313" key="4">
    <source>
        <dbReference type="EMBL" id="SAB31763.1"/>
    </source>
</evidence>
<evidence type="ECO:0000259" key="2">
    <source>
        <dbReference type="Pfam" id="PF04984"/>
    </source>
</evidence>
<dbReference type="EMBL" id="FKDD01000001">
    <property type="protein sequence ID" value="SAB31763.1"/>
    <property type="molecule type" value="Genomic_DNA"/>
</dbReference>
<comment type="similarity">
    <text evidence="1">Belongs to the myoviridae tail sheath protein family.</text>
</comment>
<protein>
    <submittedName>
        <fullName evidence="4">Bacteriophage Mu tail sheath family protein</fullName>
    </submittedName>
</protein>
<reference evidence="4 5" key="1">
    <citation type="submission" date="2016-03" db="EMBL/GenBank/DDBJ databases">
        <authorList>
            <consortium name="Pathogen Informatics"/>
        </authorList>
    </citation>
    <scope>NUCLEOTIDE SEQUENCE [LARGE SCALE GENOMIC DNA]</scope>
    <source>
        <strain evidence="5">e264</strain>
    </source>
</reference>
<evidence type="ECO:0000256" key="1">
    <source>
        <dbReference type="ARBA" id="ARBA00008005"/>
    </source>
</evidence>